<reference evidence="1" key="1">
    <citation type="submission" date="2014-05" db="EMBL/GenBank/DDBJ databases">
        <title>The transcriptome of the halophilic microalga Tetraselmis sp. GSL018 isolated from the Great Salt Lake, Utah.</title>
        <authorList>
            <person name="Jinkerson R.E."/>
            <person name="D'Adamo S."/>
            <person name="Posewitz M.C."/>
        </authorList>
    </citation>
    <scope>NUCLEOTIDE SEQUENCE</scope>
    <source>
        <strain evidence="1">GSL018</strain>
    </source>
</reference>
<protein>
    <submittedName>
        <fullName evidence="1">Uncharacterized protein</fullName>
    </submittedName>
</protein>
<feature type="non-terminal residue" evidence="1">
    <location>
        <position position="1"/>
    </location>
</feature>
<proteinExistence type="predicted"/>
<evidence type="ECO:0000313" key="1">
    <source>
        <dbReference type="EMBL" id="JAC69030.1"/>
    </source>
</evidence>
<sequence>KKLPDSKLQTVKIIRLSEILVPNIPLGFFSQKRWGCALPLTWIQAQFKLSGNAEE</sequence>
<gene>
    <name evidence="1" type="ORF">TSPGSL018_7372</name>
</gene>
<accession>A0A061REE5</accession>
<organism evidence="1">
    <name type="scientific">Tetraselmis sp. GSL018</name>
    <dbReference type="NCBI Taxonomy" id="582737"/>
    <lineage>
        <taxon>Eukaryota</taxon>
        <taxon>Viridiplantae</taxon>
        <taxon>Chlorophyta</taxon>
        <taxon>core chlorophytes</taxon>
        <taxon>Chlorodendrophyceae</taxon>
        <taxon>Chlorodendrales</taxon>
        <taxon>Chlorodendraceae</taxon>
        <taxon>Tetraselmis</taxon>
    </lineage>
</organism>
<dbReference type="AlphaFoldDB" id="A0A061REE5"/>
<name>A0A061REE5_9CHLO</name>
<dbReference type="EMBL" id="GBEZ01017294">
    <property type="protein sequence ID" value="JAC69030.1"/>
    <property type="molecule type" value="Transcribed_RNA"/>
</dbReference>